<comment type="catalytic activity">
    <reaction evidence="9">
        <text>diphthine-[translation elongation factor 2] + NH4(+) + ATP = diphthamide-[translation elongation factor 2] + AMP + diphosphate + H(+)</text>
        <dbReference type="Rhea" id="RHEA:19753"/>
        <dbReference type="Rhea" id="RHEA-COMP:10172"/>
        <dbReference type="Rhea" id="RHEA-COMP:10174"/>
        <dbReference type="ChEBI" id="CHEBI:15378"/>
        <dbReference type="ChEBI" id="CHEBI:16692"/>
        <dbReference type="ChEBI" id="CHEBI:28938"/>
        <dbReference type="ChEBI" id="CHEBI:30616"/>
        <dbReference type="ChEBI" id="CHEBI:33019"/>
        <dbReference type="ChEBI" id="CHEBI:82696"/>
        <dbReference type="ChEBI" id="CHEBI:456215"/>
        <dbReference type="EC" id="6.3.1.14"/>
    </reaction>
</comment>
<dbReference type="GO" id="GO:0005524">
    <property type="term" value="F:ATP binding"/>
    <property type="evidence" value="ECO:0007669"/>
    <property type="project" value="UniProtKB-KW"/>
</dbReference>
<dbReference type="Proteomes" id="UP000629468">
    <property type="component" value="Unassembled WGS sequence"/>
</dbReference>
<feature type="domain" description="Diphthamide synthase" evidence="10">
    <location>
        <begin position="1"/>
        <end position="78"/>
    </location>
</feature>
<organism evidence="11 12">
    <name type="scientific">Agaricus bisporus var. burnettii</name>
    <dbReference type="NCBI Taxonomy" id="192524"/>
    <lineage>
        <taxon>Eukaryota</taxon>
        <taxon>Fungi</taxon>
        <taxon>Dikarya</taxon>
        <taxon>Basidiomycota</taxon>
        <taxon>Agaricomycotina</taxon>
        <taxon>Agaricomycetes</taxon>
        <taxon>Agaricomycetidae</taxon>
        <taxon>Agaricales</taxon>
        <taxon>Agaricineae</taxon>
        <taxon>Agaricaceae</taxon>
        <taxon>Agaricus</taxon>
    </lineage>
</organism>
<comment type="pathway">
    <text evidence="1">Protein modification; peptidyl-diphthamide biosynthesis.</text>
</comment>
<dbReference type="GO" id="GO:0017178">
    <property type="term" value="F:diphthine-ammonia ligase activity"/>
    <property type="evidence" value="ECO:0007669"/>
    <property type="project" value="UniProtKB-EC"/>
</dbReference>
<dbReference type="FunFam" id="3.90.1490.10:FF:000001">
    <property type="entry name" value="Diphthine--ammonia ligase"/>
    <property type="match status" value="1"/>
</dbReference>
<evidence type="ECO:0000256" key="4">
    <source>
        <dbReference type="ARBA" id="ARBA00022598"/>
    </source>
</evidence>
<dbReference type="PANTHER" id="PTHR12196">
    <property type="entry name" value="DOMAIN OF UNKNOWN FUNCTION 71 DUF71 -CONTAINING PROTEIN"/>
    <property type="match status" value="1"/>
</dbReference>
<evidence type="ECO:0000256" key="7">
    <source>
        <dbReference type="ARBA" id="ARBA00029814"/>
    </source>
</evidence>
<dbReference type="SUPFAM" id="SSF52402">
    <property type="entry name" value="Adenine nucleotide alpha hydrolases-like"/>
    <property type="match status" value="1"/>
</dbReference>
<sequence length="669" mass="73824">MKYVALLSGGKDSCFNLVHCHKNGHELVAAASLGPGPGKEELDSFMYQTVGQDAIHLVARALDIPLYRRVITGNAVDQGIEYGSREKSLKDGVQGDETEDLYELLASVKAAHPDIQAVSVGAILSNYQRVRVEHVCSRLKLIPLAYLWQRDQAELLNEMIQIGMEVILIKVAGIGLLPQHLGKTLAEMQPHLMKLNSLYGSHVCGEGGEYETLTLDCPLFKQKIQLKDVETVVHSDNAFATVAYLRVKDAELQPKEIGSRQAVVIPPFLEDEYASIAQILQTDTTLSSLTLPNPPPENKECVTIPTASRSGSWVSVCNVQRGMLNPNIEISLEDEVIECFTILQDRLSEYSLKLSDCNNINILISSMDLFGNINAVYGKYFGTSPPSRACVAVDLPHPIRVRLDCTAFTEKDTRTTQALHVQGWSYWAPANIGPYSQATVTGEIITVSGQIGLLPSNSTLPTPSSLSMEFALSCQHVSRIHRALRNGWEGLTLSAIYFLDNVRNLYLVRRGHELLQSPESPTLFLVVKALPKTALVEKQVIIHTGRREVQDEEGESMIKTEETVLHKHQVTGNGCQLYYESAKFEKGSLLCTVLFGRGLDASLLKRTLTSLLLGTANVSSTRLFYNVNAHYCPSDIMTFCNSSVALVPCRVISSTNDDSWDYAFHVTSQ</sequence>
<dbReference type="EMBL" id="JABXXO010000006">
    <property type="protein sequence ID" value="KAF7776027.1"/>
    <property type="molecule type" value="Genomic_DNA"/>
</dbReference>
<dbReference type="InterPro" id="IPR014729">
    <property type="entry name" value="Rossmann-like_a/b/a_fold"/>
</dbReference>
<dbReference type="Pfam" id="PF01902">
    <property type="entry name" value="Diphthami_syn_2"/>
    <property type="match status" value="2"/>
</dbReference>
<proteinExistence type="predicted"/>
<evidence type="ECO:0000256" key="1">
    <source>
        <dbReference type="ARBA" id="ARBA00005156"/>
    </source>
</evidence>
<dbReference type="CDD" id="cd01994">
    <property type="entry name" value="AANH_PF0828-like"/>
    <property type="match status" value="1"/>
</dbReference>
<accession>A0A8H7KHC6</accession>
<evidence type="ECO:0000256" key="8">
    <source>
        <dbReference type="ARBA" id="ARBA00031552"/>
    </source>
</evidence>
<protein>
    <recommendedName>
        <fullName evidence="3">Diphthine--ammonia ligase</fullName>
        <ecNumber evidence="2">6.3.1.14</ecNumber>
    </recommendedName>
    <alternativeName>
        <fullName evidence="7">Diphthamide synthase</fullName>
    </alternativeName>
    <alternativeName>
        <fullName evidence="8">Diphthamide synthetase</fullName>
    </alternativeName>
</protein>
<evidence type="ECO:0000313" key="11">
    <source>
        <dbReference type="EMBL" id="KAF7776027.1"/>
    </source>
</evidence>
<evidence type="ECO:0000259" key="10">
    <source>
        <dbReference type="Pfam" id="PF01902"/>
    </source>
</evidence>
<keyword evidence="4" id="KW-0436">Ligase</keyword>
<gene>
    <name evidence="11" type="ORF">Agabi119p4_4420</name>
</gene>
<evidence type="ECO:0000256" key="9">
    <source>
        <dbReference type="ARBA" id="ARBA00048108"/>
    </source>
</evidence>
<evidence type="ECO:0000256" key="6">
    <source>
        <dbReference type="ARBA" id="ARBA00022840"/>
    </source>
</evidence>
<evidence type="ECO:0000313" key="12">
    <source>
        <dbReference type="Proteomes" id="UP000629468"/>
    </source>
</evidence>
<feature type="domain" description="Diphthamide synthase" evidence="10">
    <location>
        <begin position="90"/>
        <end position="243"/>
    </location>
</feature>
<dbReference type="Gene3D" id="3.40.50.620">
    <property type="entry name" value="HUPs"/>
    <property type="match status" value="1"/>
</dbReference>
<keyword evidence="6" id="KW-0067">ATP-binding</keyword>
<dbReference type="AlphaFoldDB" id="A0A8H7KHC6"/>
<keyword evidence="5" id="KW-0547">Nucleotide-binding</keyword>
<name>A0A8H7KHC6_AGABI</name>
<dbReference type="Gene3D" id="3.30.1330.40">
    <property type="entry name" value="RutC-like"/>
    <property type="match status" value="2"/>
</dbReference>
<dbReference type="InterPro" id="IPR002761">
    <property type="entry name" value="Diphthami_syn_dom"/>
</dbReference>
<dbReference type="InterPro" id="IPR035959">
    <property type="entry name" value="RutC-like_sf"/>
</dbReference>
<dbReference type="InterPro" id="IPR030662">
    <property type="entry name" value="DPH6/MJ0570"/>
</dbReference>
<dbReference type="GO" id="GO:0017183">
    <property type="term" value="P:protein histidyl modification to diphthamide"/>
    <property type="evidence" value="ECO:0007669"/>
    <property type="project" value="TreeGrafter"/>
</dbReference>
<evidence type="ECO:0000256" key="2">
    <source>
        <dbReference type="ARBA" id="ARBA00012089"/>
    </source>
</evidence>
<comment type="caution">
    <text evidence="11">The sequence shown here is derived from an EMBL/GenBank/DDBJ whole genome shotgun (WGS) entry which is preliminary data.</text>
</comment>
<dbReference type="EC" id="6.3.1.14" evidence="2"/>
<dbReference type="CDD" id="cd06155">
    <property type="entry name" value="eu_AANH_C_1"/>
    <property type="match status" value="1"/>
</dbReference>
<dbReference type="NCBIfam" id="TIGR00290">
    <property type="entry name" value="MJ0570_dom"/>
    <property type="match status" value="1"/>
</dbReference>
<reference evidence="11 12" key="1">
    <citation type="journal article" name="Sci. Rep.">
        <title>Telomere-to-telomere assembled and centromere annotated genomes of the two main subspecies of the button mushroom Agaricus bisporus reveal especially polymorphic chromosome ends.</title>
        <authorList>
            <person name="Sonnenberg A.S.M."/>
            <person name="Sedaghat-Telgerd N."/>
            <person name="Lavrijssen B."/>
            <person name="Ohm R.A."/>
            <person name="Hendrickx P.M."/>
            <person name="Scholtmeijer K."/>
            <person name="Baars J.J.P."/>
            <person name="van Peer A."/>
        </authorList>
    </citation>
    <scope>NUCLEOTIDE SEQUENCE [LARGE SCALE GENOMIC DNA]</scope>
    <source>
        <strain evidence="11 12">H119_p4</strain>
    </source>
</reference>
<evidence type="ECO:0000256" key="5">
    <source>
        <dbReference type="ARBA" id="ARBA00022741"/>
    </source>
</evidence>
<dbReference type="PANTHER" id="PTHR12196:SF2">
    <property type="entry name" value="DIPHTHINE--AMMONIA LIGASE"/>
    <property type="match status" value="1"/>
</dbReference>
<evidence type="ECO:0000256" key="3">
    <source>
        <dbReference type="ARBA" id="ARBA00018426"/>
    </source>
</evidence>
<dbReference type="SUPFAM" id="SSF55298">
    <property type="entry name" value="YjgF-like"/>
    <property type="match status" value="2"/>
</dbReference>
<dbReference type="FunFam" id="3.40.50.620:FF:000145">
    <property type="entry name" value="ATP-binding domain containing protein"/>
    <property type="match status" value="1"/>
</dbReference>
<dbReference type="Gene3D" id="3.90.1490.10">
    <property type="entry name" value="putative n-type atp pyrophosphatase, domain 2"/>
    <property type="match status" value="1"/>
</dbReference>